<sequence>METPPSRKKPKEEQTQEIKVTPKLFKQWEREAKKGNAQAQFMLGFCYLKGKSVSQNHKKAVEWFEKAANQEHAQAQFILSIHYLEGKGVAKSYEKAFEWLQKAANQGDAQAQYNLGVYYEEGKGVAQSYEKAFEWFQKAANQGDAQAQRALGSCYNQGKDVAQSYEKAFEWFQKAANQGDAQAQYNLGIHYLEGKGVAKSYEKAFEWFQKAAQQTNDKNIATLAQYRLARAYKQGEWGSVDFAKAKEYLREITDDKEVNSNLLEEIQGINEENQEAVMRFIRQTAMNELIDIERQEAKEKADKEMLSFLTHTLNNSLGTVNESMRLIIKDLGTNYEQDPQKFEAVLRILSLSTTFSITSNLINTFKQYITDPNDFITSWQEDNTGQGNIQQVLAFSLQQTLNRLFFQHSNDYLNKFFPHLTESECDTLRQSFIKEIVIMSDKSAEKRFEWIKKNFDIFEISLETDTLIFKEKGKRFTFFFSIFSELIYNAIRYSADKPIKIYWTKENEFYCFSCQNTFVSATRYTEEHSKKGLSFIEQLLTLLKQSTLIKKEENEIFTVTMQMHQDNLI</sequence>
<proteinExistence type="predicted"/>
<dbReference type="Pfam" id="PF08238">
    <property type="entry name" value="Sel1"/>
    <property type="match status" value="6"/>
</dbReference>
<dbReference type="Proteomes" id="UP000234271">
    <property type="component" value="Chromosome"/>
</dbReference>
<dbReference type="OrthoDB" id="1442375at2"/>
<name>A0A2N9YA28_9GAMM</name>
<keyword evidence="2" id="KW-1185">Reference proteome</keyword>
<gene>
    <name evidence="1" type="ORF">BLE401_00455</name>
</gene>
<dbReference type="AlphaFoldDB" id="A0A2N9YA28"/>
<dbReference type="InterPro" id="IPR006597">
    <property type="entry name" value="Sel1-like"/>
</dbReference>
<evidence type="ECO:0000313" key="1">
    <source>
        <dbReference type="EMBL" id="AUI67315.1"/>
    </source>
</evidence>
<dbReference type="InterPro" id="IPR050767">
    <property type="entry name" value="Sel1_AlgK"/>
</dbReference>
<organism evidence="1 2">
    <name type="scientific">Beggiatoa leptomitoformis</name>
    <dbReference type="NCBI Taxonomy" id="288004"/>
    <lineage>
        <taxon>Bacteria</taxon>
        <taxon>Pseudomonadati</taxon>
        <taxon>Pseudomonadota</taxon>
        <taxon>Gammaproteobacteria</taxon>
        <taxon>Thiotrichales</taxon>
        <taxon>Thiotrichaceae</taxon>
        <taxon>Beggiatoa</taxon>
    </lineage>
</organism>
<protein>
    <recommendedName>
        <fullName evidence="3">Sel1 repeat family protein</fullName>
    </recommendedName>
</protein>
<dbReference type="Gene3D" id="3.30.565.10">
    <property type="entry name" value="Histidine kinase-like ATPase, C-terminal domain"/>
    <property type="match status" value="1"/>
</dbReference>
<dbReference type="PANTHER" id="PTHR11102:SF160">
    <property type="entry name" value="ERAD-ASSOCIATED E3 UBIQUITIN-PROTEIN LIGASE COMPONENT HRD3"/>
    <property type="match status" value="1"/>
</dbReference>
<dbReference type="RefSeq" id="WP_062150182.1">
    <property type="nucleotide sequence ID" value="NZ_CP012373.2"/>
</dbReference>
<dbReference type="Gene3D" id="1.25.40.10">
    <property type="entry name" value="Tetratricopeptide repeat domain"/>
    <property type="match status" value="1"/>
</dbReference>
<dbReference type="InterPro" id="IPR011990">
    <property type="entry name" value="TPR-like_helical_dom_sf"/>
</dbReference>
<reference evidence="2" key="1">
    <citation type="submission" date="2016-12" db="EMBL/GenBank/DDBJ databases">
        <title>Complete Genome Sequence of Beggiatoa leptomitiformis D-401.</title>
        <authorList>
            <person name="Fomenkov A."/>
            <person name="Vincze T."/>
            <person name="Grabovich M."/>
            <person name="Anton B.P."/>
            <person name="Dubinina G."/>
            <person name="Orlova M."/>
            <person name="Belousova E."/>
            <person name="Roberts R.J."/>
        </authorList>
    </citation>
    <scope>NUCLEOTIDE SEQUENCE [LARGE SCALE GENOMIC DNA]</scope>
    <source>
        <strain evidence="2">D-401</strain>
    </source>
</reference>
<dbReference type="EMBL" id="CP018889">
    <property type="protein sequence ID" value="AUI67315.1"/>
    <property type="molecule type" value="Genomic_DNA"/>
</dbReference>
<dbReference type="PANTHER" id="PTHR11102">
    <property type="entry name" value="SEL-1-LIKE PROTEIN"/>
    <property type="match status" value="1"/>
</dbReference>
<evidence type="ECO:0000313" key="2">
    <source>
        <dbReference type="Proteomes" id="UP000234271"/>
    </source>
</evidence>
<dbReference type="SUPFAM" id="SSF81901">
    <property type="entry name" value="HCP-like"/>
    <property type="match status" value="1"/>
</dbReference>
<dbReference type="InterPro" id="IPR036890">
    <property type="entry name" value="HATPase_C_sf"/>
</dbReference>
<dbReference type="SMART" id="SM00671">
    <property type="entry name" value="SEL1"/>
    <property type="match status" value="6"/>
</dbReference>
<evidence type="ECO:0008006" key="3">
    <source>
        <dbReference type="Google" id="ProtNLM"/>
    </source>
</evidence>
<accession>A0A2N9YA28</accession>